<name>A0ABR4EKS7_9PEZI</name>
<evidence type="ECO:0000256" key="1">
    <source>
        <dbReference type="ARBA" id="ARBA00022679"/>
    </source>
</evidence>
<dbReference type="InterPro" id="IPR002173">
    <property type="entry name" value="Carboh/pur_kinase_PfkB_CS"/>
</dbReference>
<organism evidence="4 5">
    <name type="scientific">Diaporthe vaccinii</name>
    <dbReference type="NCBI Taxonomy" id="105482"/>
    <lineage>
        <taxon>Eukaryota</taxon>
        <taxon>Fungi</taxon>
        <taxon>Dikarya</taxon>
        <taxon>Ascomycota</taxon>
        <taxon>Pezizomycotina</taxon>
        <taxon>Sordariomycetes</taxon>
        <taxon>Sordariomycetidae</taxon>
        <taxon>Diaporthales</taxon>
        <taxon>Diaporthaceae</taxon>
        <taxon>Diaporthe</taxon>
        <taxon>Diaporthe eres species complex</taxon>
    </lineage>
</organism>
<dbReference type="PANTHER" id="PTHR42774:SF3">
    <property type="entry name" value="KETOHEXOKINASE"/>
    <property type="match status" value="1"/>
</dbReference>
<keyword evidence="1" id="KW-0808">Transferase</keyword>
<dbReference type="EMBL" id="JBAWTH010000045">
    <property type="protein sequence ID" value="KAL2283018.1"/>
    <property type="molecule type" value="Genomic_DNA"/>
</dbReference>
<evidence type="ECO:0000313" key="5">
    <source>
        <dbReference type="Proteomes" id="UP001600888"/>
    </source>
</evidence>
<protein>
    <recommendedName>
        <fullName evidence="3">Carbohydrate kinase PfkB domain-containing protein</fullName>
    </recommendedName>
</protein>
<evidence type="ECO:0000313" key="4">
    <source>
        <dbReference type="EMBL" id="KAL2283018.1"/>
    </source>
</evidence>
<dbReference type="Pfam" id="PF00294">
    <property type="entry name" value="PfkB"/>
    <property type="match status" value="1"/>
</dbReference>
<dbReference type="PANTHER" id="PTHR42774">
    <property type="entry name" value="PHOSPHOTRANSFERASE SYSTEM TRANSPORT PROTEIN"/>
    <property type="match status" value="1"/>
</dbReference>
<evidence type="ECO:0000259" key="3">
    <source>
        <dbReference type="Pfam" id="PF00294"/>
    </source>
</evidence>
<gene>
    <name evidence="4" type="ORF">FJTKL_10144</name>
</gene>
<dbReference type="SUPFAM" id="SSF53613">
    <property type="entry name" value="Ribokinase-like"/>
    <property type="match status" value="1"/>
</dbReference>
<dbReference type="InterPro" id="IPR011611">
    <property type="entry name" value="PfkB_dom"/>
</dbReference>
<reference evidence="4 5" key="1">
    <citation type="submission" date="2024-03" db="EMBL/GenBank/DDBJ databases">
        <title>A high-quality draft genome sequence of Diaporthe vaccinii, a causative agent of upright dieback and viscid rot disease in cranberry plants.</title>
        <authorList>
            <person name="Sarrasin M."/>
            <person name="Lang B.F."/>
            <person name="Burger G."/>
        </authorList>
    </citation>
    <scope>NUCLEOTIDE SEQUENCE [LARGE SCALE GENOMIC DNA]</scope>
    <source>
        <strain evidence="4 5">IS7</strain>
    </source>
</reference>
<dbReference type="InterPro" id="IPR029056">
    <property type="entry name" value="Ribokinase-like"/>
</dbReference>
<dbReference type="PROSITE" id="PS00584">
    <property type="entry name" value="PFKB_KINASES_2"/>
    <property type="match status" value="1"/>
</dbReference>
<feature type="domain" description="Carbohydrate kinase PfkB" evidence="3">
    <location>
        <begin position="13"/>
        <end position="62"/>
    </location>
</feature>
<keyword evidence="5" id="KW-1185">Reference proteome</keyword>
<dbReference type="Proteomes" id="UP001600888">
    <property type="component" value="Unassembled WGS sequence"/>
</dbReference>
<dbReference type="InterPro" id="IPR052562">
    <property type="entry name" value="Ketohexokinase-related"/>
</dbReference>
<proteinExistence type="predicted"/>
<dbReference type="Gene3D" id="3.40.1190.20">
    <property type="match status" value="1"/>
</dbReference>
<keyword evidence="2" id="KW-0418">Kinase</keyword>
<accession>A0ABR4EKS7</accession>
<sequence length="73" mass="7849">MAFCHRPAYVSNAQSVVDTVGAGDTFIAGLLYSMLAHPEDWGLQQRLDFANELAGRKVVQEGFAGLGALMVHV</sequence>
<comment type="caution">
    <text evidence="4">The sequence shown here is derived from an EMBL/GenBank/DDBJ whole genome shotgun (WGS) entry which is preliminary data.</text>
</comment>
<evidence type="ECO:0000256" key="2">
    <source>
        <dbReference type="ARBA" id="ARBA00022777"/>
    </source>
</evidence>